<dbReference type="InterPro" id="IPR001123">
    <property type="entry name" value="LeuE-type"/>
</dbReference>
<evidence type="ECO:0000313" key="8">
    <source>
        <dbReference type="Proteomes" id="UP001519272"/>
    </source>
</evidence>
<sequence length="203" mass="21441">MLLLLKGCFIGLAIAAPVGPVGVICIRRSLAQGAKYGFISGLGAATADAIYGCVAAFGFTWLTSLLIGYQAWLQSLGGLLLVLLGIQTWYSKPANLNTEVSRKGLLAAYASVFAITITNPMTILAFAGIIAGADIAIAHSNLGPALLLVAGVFTGSLIWWLFISFTASRLSTKIKPTSLLWINRASSIFIAFYGVWAFLSAYN</sequence>
<proteinExistence type="predicted"/>
<feature type="transmembrane region" description="Helical" evidence="6">
    <location>
        <begin position="39"/>
        <end position="59"/>
    </location>
</feature>
<feature type="transmembrane region" description="Helical" evidence="6">
    <location>
        <begin position="179"/>
        <end position="199"/>
    </location>
</feature>
<dbReference type="Pfam" id="PF01810">
    <property type="entry name" value="LysE"/>
    <property type="match status" value="1"/>
</dbReference>
<dbReference type="RefSeq" id="WP_210089146.1">
    <property type="nucleotide sequence ID" value="NZ_JAGGKG010000009.1"/>
</dbReference>
<evidence type="ECO:0000256" key="2">
    <source>
        <dbReference type="ARBA" id="ARBA00022475"/>
    </source>
</evidence>
<keyword evidence="4 6" id="KW-1133">Transmembrane helix</keyword>
<dbReference type="PANTHER" id="PTHR30086:SF20">
    <property type="entry name" value="ARGININE EXPORTER PROTEIN ARGO-RELATED"/>
    <property type="match status" value="1"/>
</dbReference>
<reference evidence="7 8" key="1">
    <citation type="submission" date="2021-03" db="EMBL/GenBank/DDBJ databases">
        <title>Genomic Encyclopedia of Type Strains, Phase IV (KMG-IV): sequencing the most valuable type-strain genomes for metagenomic binning, comparative biology and taxonomic classification.</title>
        <authorList>
            <person name="Goeker M."/>
        </authorList>
    </citation>
    <scope>NUCLEOTIDE SEQUENCE [LARGE SCALE GENOMIC DNA]</scope>
    <source>
        <strain evidence="7 8">DSM 14349</strain>
    </source>
</reference>
<evidence type="ECO:0000313" key="7">
    <source>
        <dbReference type="EMBL" id="MBP1905513.1"/>
    </source>
</evidence>
<feature type="transmembrane region" description="Helical" evidence="6">
    <location>
        <begin position="71"/>
        <end position="90"/>
    </location>
</feature>
<gene>
    <name evidence="7" type="ORF">J2Z32_002143</name>
</gene>
<comment type="subcellular location">
    <subcellularLocation>
        <location evidence="1">Cell membrane</location>
        <topology evidence="1">Multi-pass membrane protein</topology>
    </subcellularLocation>
</comment>
<keyword evidence="2" id="KW-1003">Cell membrane</keyword>
<evidence type="ECO:0000256" key="4">
    <source>
        <dbReference type="ARBA" id="ARBA00022989"/>
    </source>
</evidence>
<feature type="transmembrane region" description="Helical" evidence="6">
    <location>
        <begin position="145"/>
        <end position="167"/>
    </location>
</feature>
<keyword evidence="5 6" id="KW-0472">Membrane</keyword>
<comment type="caution">
    <text evidence="7">The sequence shown here is derived from an EMBL/GenBank/DDBJ whole genome shotgun (WGS) entry which is preliminary data.</text>
</comment>
<evidence type="ECO:0000256" key="6">
    <source>
        <dbReference type="SAM" id="Phobius"/>
    </source>
</evidence>
<evidence type="ECO:0000256" key="5">
    <source>
        <dbReference type="ARBA" id="ARBA00023136"/>
    </source>
</evidence>
<accession>A0ABS4FSE2</accession>
<evidence type="ECO:0000256" key="3">
    <source>
        <dbReference type="ARBA" id="ARBA00022692"/>
    </source>
</evidence>
<keyword evidence="8" id="KW-1185">Reference proteome</keyword>
<feature type="transmembrane region" description="Helical" evidence="6">
    <location>
        <begin position="110"/>
        <end position="133"/>
    </location>
</feature>
<evidence type="ECO:0000256" key="1">
    <source>
        <dbReference type="ARBA" id="ARBA00004651"/>
    </source>
</evidence>
<dbReference type="EMBL" id="JAGGKG010000009">
    <property type="protein sequence ID" value="MBP1905513.1"/>
    <property type="molecule type" value="Genomic_DNA"/>
</dbReference>
<dbReference type="Proteomes" id="UP001519272">
    <property type="component" value="Unassembled WGS sequence"/>
</dbReference>
<protein>
    <submittedName>
        <fullName evidence="7">Threonine/homoserine/homoserine lactone efflux protein</fullName>
    </submittedName>
</protein>
<keyword evidence="3 6" id="KW-0812">Transmembrane</keyword>
<dbReference type="PANTHER" id="PTHR30086">
    <property type="entry name" value="ARGININE EXPORTER PROTEIN ARGO"/>
    <property type="match status" value="1"/>
</dbReference>
<name>A0ABS4FSE2_9BACL</name>
<organism evidence="7 8">
    <name type="scientific">Paenibacillus turicensis</name>
    <dbReference type="NCBI Taxonomy" id="160487"/>
    <lineage>
        <taxon>Bacteria</taxon>
        <taxon>Bacillati</taxon>
        <taxon>Bacillota</taxon>
        <taxon>Bacilli</taxon>
        <taxon>Bacillales</taxon>
        <taxon>Paenibacillaceae</taxon>
        <taxon>Paenibacillus</taxon>
    </lineage>
</organism>